<evidence type="ECO:0000313" key="1">
    <source>
        <dbReference type="EMBL" id="HIR51680.1"/>
    </source>
</evidence>
<gene>
    <name evidence="1" type="ORF">IAA53_10495</name>
</gene>
<name>A0A9D1DJ98_9FIRM</name>
<dbReference type="AlphaFoldDB" id="A0A9D1DJ98"/>
<dbReference type="Proteomes" id="UP000824239">
    <property type="component" value="Unassembled WGS sequence"/>
</dbReference>
<sequence length="361" mass="40796">MIGQNEAHLRNRWLEFWNKENHDRPVISIEVPLETDVPAPPKPETLRERWENPDYVVAAARHRMEHTWYGGEAVPVLNPDLGPDLVGAVAGCGIEYGENTSWAEPVVTDWSAYPPIAFDPENPWWKKICALTRAAVADARGDYLVGITDLHPGTDGLVSLRGPQDLCFDLMDCGEVLLPRTRELFEVYRRIYDGLTEIIAPHQAGSINWMGIWHPEKRWYVVGSDFSCMLGSEEYERFVAPGLELELDYLEASMYHLDGPAAARQHLARILQFEKLDGVQWVYGAGQPSARHWLPLLRQIQAAGKRIQVHCEVEDVVPVCEALRPEGVHLIVDDCPDVETGEKLLQAAEEATRENRSERHG</sequence>
<organism evidence="1 2">
    <name type="scientific">Candidatus Avoscillospira avicola</name>
    <dbReference type="NCBI Taxonomy" id="2840706"/>
    <lineage>
        <taxon>Bacteria</taxon>
        <taxon>Bacillati</taxon>
        <taxon>Bacillota</taxon>
        <taxon>Clostridia</taxon>
        <taxon>Eubacteriales</taxon>
        <taxon>Oscillospiraceae</taxon>
        <taxon>Oscillospiraceae incertae sedis</taxon>
        <taxon>Candidatus Avoscillospira</taxon>
    </lineage>
</organism>
<accession>A0A9D1DJ98</accession>
<protein>
    <submittedName>
        <fullName evidence="1">Trimethylamine corrinoid protein 2</fullName>
    </submittedName>
</protein>
<comment type="caution">
    <text evidence="1">The sequence shown here is derived from an EMBL/GenBank/DDBJ whole genome shotgun (WGS) entry which is preliminary data.</text>
</comment>
<reference evidence="1" key="2">
    <citation type="journal article" date="2021" name="PeerJ">
        <title>Extensive microbial diversity within the chicken gut microbiome revealed by metagenomics and culture.</title>
        <authorList>
            <person name="Gilroy R."/>
            <person name="Ravi A."/>
            <person name="Getino M."/>
            <person name="Pursley I."/>
            <person name="Horton D.L."/>
            <person name="Alikhan N.F."/>
            <person name="Baker D."/>
            <person name="Gharbi K."/>
            <person name="Hall N."/>
            <person name="Watson M."/>
            <person name="Adriaenssens E.M."/>
            <person name="Foster-Nyarko E."/>
            <person name="Jarju S."/>
            <person name="Secka A."/>
            <person name="Antonio M."/>
            <person name="Oren A."/>
            <person name="Chaudhuri R.R."/>
            <person name="La Ragione R."/>
            <person name="Hildebrand F."/>
            <person name="Pallen M.J."/>
        </authorList>
    </citation>
    <scope>NUCLEOTIDE SEQUENCE</scope>
    <source>
        <strain evidence="1">ChiBcec15-4380</strain>
    </source>
</reference>
<proteinExistence type="predicted"/>
<dbReference type="EMBL" id="DVHE01000082">
    <property type="protein sequence ID" value="HIR51680.1"/>
    <property type="molecule type" value="Genomic_DNA"/>
</dbReference>
<reference evidence="1" key="1">
    <citation type="submission" date="2020-10" db="EMBL/GenBank/DDBJ databases">
        <authorList>
            <person name="Gilroy R."/>
        </authorList>
    </citation>
    <scope>NUCLEOTIDE SEQUENCE</scope>
    <source>
        <strain evidence="1">ChiBcec15-4380</strain>
    </source>
</reference>
<evidence type="ECO:0000313" key="2">
    <source>
        <dbReference type="Proteomes" id="UP000824239"/>
    </source>
</evidence>